<evidence type="ECO:0000256" key="7">
    <source>
        <dbReference type="ARBA" id="ARBA00022840"/>
    </source>
</evidence>
<dbReference type="SUPFAM" id="SSF55874">
    <property type="entry name" value="ATPase domain of HSP90 chaperone/DNA topoisomerase II/histidine kinase"/>
    <property type="match status" value="1"/>
</dbReference>
<comment type="catalytic activity">
    <reaction evidence="1">
        <text>ATP + protein L-histidine = ADP + protein N-phospho-L-histidine.</text>
        <dbReference type="EC" id="2.7.13.3"/>
    </reaction>
</comment>
<dbReference type="InterPro" id="IPR003594">
    <property type="entry name" value="HATPase_dom"/>
</dbReference>
<dbReference type="PANTHER" id="PTHR43065">
    <property type="entry name" value="SENSOR HISTIDINE KINASE"/>
    <property type="match status" value="1"/>
</dbReference>
<dbReference type="EMBL" id="UOEP01000134">
    <property type="protein sequence ID" value="VAW21065.1"/>
    <property type="molecule type" value="Genomic_DNA"/>
</dbReference>
<keyword evidence="7" id="KW-0067">ATP-binding</keyword>
<dbReference type="InterPro" id="IPR036097">
    <property type="entry name" value="HisK_dim/P_sf"/>
</dbReference>
<dbReference type="SMART" id="SM00388">
    <property type="entry name" value="HisKA"/>
    <property type="match status" value="1"/>
</dbReference>
<dbReference type="InterPro" id="IPR036890">
    <property type="entry name" value="HATPase_C_sf"/>
</dbReference>
<name>A0A3B0TQZ9_9ZZZZ</name>
<dbReference type="SMART" id="SM00387">
    <property type="entry name" value="HATPase_c"/>
    <property type="match status" value="1"/>
</dbReference>
<dbReference type="CDD" id="cd00082">
    <property type="entry name" value="HisKA"/>
    <property type="match status" value="1"/>
</dbReference>
<keyword evidence="6" id="KW-0418">Kinase</keyword>
<dbReference type="Gene3D" id="1.10.287.130">
    <property type="match status" value="1"/>
</dbReference>
<evidence type="ECO:0000313" key="12">
    <source>
        <dbReference type="EMBL" id="VAW21065.1"/>
    </source>
</evidence>
<reference evidence="12" key="1">
    <citation type="submission" date="2018-06" db="EMBL/GenBank/DDBJ databases">
        <authorList>
            <person name="Zhirakovskaya E."/>
        </authorList>
    </citation>
    <scope>NUCLEOTIDE SEQUENCE</scope>
</reference>
<keyword evidence="9" id="KW-0812">Transmembrane</keyword>
<feature type="domain" description="HAMP" evidence="11">
    <location>
        <begin position="201"/>
        <end position="253"/>
    </location>
</feature>
<evidence type="ECO:0000256" key="1">
    <source>
        <dbReference type="ARBA" id="ARBA00000085"/>
    </source>
</evidence>
<evidence type="ECO:0000256" key="6">
    <source>
        <dbReference type="ARBA" id="ARBA00022777"/>
    </source>
</evidence>
<keyword evidence="5" id="KW-0547">Nucleotide-binding</keyword>
<dbReference type="SUPFAM" id="SSF47384">
    <property type="entry name" value="Homodimeric domain of signal transducing histidine kinase"/>
    <property type="match status" value="1"/>
</dbReference>
<dbReference type="Gene3D" id="6.10.340.10">
    <property type="match status" value="1"/>
</dbReference>
<evidence type="ECO:0000259" key="10">
    <source>
        <dbReference type="PROSITE" id="PS50109"/>
    </source>
</evidence>
<feature type="domain" description="Histidine kinase" evidence="10">
    <location>
        <begin position="278"/>
        <end position="486"/>
    </location>
</feature>
<dbReference type="CDD" id="cd06225">
    <property type="entry name" value="HAMP"/>
    <property type="match status" value="1"/>
</dbReference>
<dbReference type="Gene3D" id="3.30.565.10">
    <property type="entry name" value="Histidine kinase-like ATPase, C-terminal domain"/>
    <property type="match status" value="1"/>
</dbReference>
<dbReference type="GO" id="GO:0005524">
    <property type="term" value="F:ATP binding"/>
    <property type="evidence" value="ECO:0007669"/>
    <property type="project" value="UniProtKB-KW"/>
</dbReference>
<evidence type="ECO:0000259" key="11">
    <source>
        <dbReference type="PROSITE" id="PS50885"/>
    </source>
</evidence>
<keyword evidence="9" id="KW-0472">Membrane</keyword>
<keyword evidence="8" id="KW-0902">Two-component regulatory system</keyword>
<evidence type="ECO:0000256" key="9">
    <source>
        <dbReference type="SAM" id="Phobius"/>
    </source>
</evidence>
<dbReference type="PRINTS" id="PR00344">
    <property type="entry name" value="BCTRLSENSOR"/>
</dbReference>
<organism evidence="12">
    <name type="scientific">hydrothermal vent metagenome</name>
    <dbReference type="NCBI Taxonomy" id="652676"/>
    <lineage>
        <taxon>unclassified sequences</taxon>
        <taxon>metagenomes</taxon>
        <taxon>ecological metagenomes</taxon>
    </lineage>
</organism>
<evidence type="ECO:0000256" key="3">
    <source>
        <dbReference type="ARBA" id="ARBA00022553"/>
    </source>
</evidence>
<dbReference type="Gene3D" id="3.30.450.290">
    <property type="match status" value="1"/>
</dbReference>
<dbReference type="PANTHER" id="PTHR43065:SF10">
    <property type="entry name" value="PEROXIDE STRESS-ACTIVATED HISTIDINE KINASE MAK3"/>
    <property type="match status" value="1"/>
</dbReference>
<dbReference type="Pfam" id="PF00512">
    <property type="entry name" value="HisKA"/>
    <property type="match status" value="1"/>
</dbReference>
<dbReference type="InterPro" id="IPR005467">
    <property type="entry name" value="His_kinase_dom"/>
</dbReference>
<dbReference type="AlphaFoldDB" id="A0A3B0TQZ9"/>
<sequence>MKTKLHTFRSRIIVSLIIVFSSISLFAFYIFNNSLNKIIHEEHEQNVIAVLGLFKDQFYNAQGHNEGKIIFPLLDSIRKNKNIKDAYLLSSHNKLVYPAGINPDILDSLPQSDRTSSNSTIVLKTVNSGDGHFTRAFIPLQNSKDCNKCHSSTVTNLGTIVVDLSLGKTKRSVNFARKFSLIFTTLMLLILGGIILLIHYKFVKKALKEFHSTINSVNQGNFYKRLSIPETKEFGELGISFNKMLDNFQNTQNELQIFHKNELRNNYKLATIGEMASRLAHEIRNPITGIASAIEILHSEITDEKNKSILGEVQRQANRVNQAITELLKYSRQKDVNFQESDINELIKSLVFFLENQSHNKEIIFKQELQEDIPVFRFDHGQMEDVFLNLGINAIQSIQKEGTVTFKTEYIPPEKVVTISVCDSGKGIPEEIKSKIFHPFFTTRNEGTGLGLAIVKDIIDKHKGEIWVENNPGGGCTFIILLPLDDV</sequence>
<keyword evidence="4" id="KW-0808">Transferase</keyword>
<keyword evidence="9" id="KW-1133">Transmembrane helix</keyword>
<proteinExistence type="predicted"/>
<accession>A0A3B0TQZ9</accession>
<evidence type="ECO:0000256" key="8">
    <source>
        <dbReference type="ARBA" id="ARBA00023012"/>
    </source>
</evidence>
<dbReference type="InterPro" id="IPR003661">
    <property type="entry name" value="HisK_dim/P_dom"/>
</dbReference>
<dbReference type="EC" id="2.7.13.3" evidence="2"/>
<evidence type="ECO:0000256" key="4">
    <source>
        <dbReference type="ARBA" id="ARBA00022679"/>
    </source>
</evidence>
<dbReference type="InterPro" id="IPR003660">
    <property type="entry name" value="HAMP_dom"/>
</dbReference>
<keyword evidence="3" id="KW-0597">Phosphoprotein</keyword>
<dbReference type="InterPro" id="IPR004358">
    <property type="entry name" value="Sig_transdc_His_kin-like_C"/>
</dbReference>
<evidence type="ECO:0000256" key="5">
    <source>
        <dbReference type="ARBA" id="ARBA00022741"/>
    </source>
</evidence>
<evidence type="ECO:0000256" key="2">
    <source>
        <dbReference type="ARBA" id="ARBA00012438"/>
    </source>
</evidence>
<dbReference type="PROSITE" id="PS50109">
    <property type="entry name" value="HIS_KIN"/>
    <property type="match status" value="1"/>
</dbReference>
<protein>
    <recommendedName>
        <fullName evidence="2">histidine kinase</fullName>
        <ecNumber evidence="2">2.7.13.3</ecNumber>
    </recommendedName>
</protein>
<feature type="transmembrane region" description="Helical" evidence="9">
    <location>
        <begin position="179"/>
        <end position="198"/>
    </location>
</feature>
<feature type="transmembrane region" description="Helical" evidence="9">
    <location>
        <begin position="12"/>
        <end position="31"/>
    </location>
</feature>
<dbReference type="GO" id="GO:0000155">
    <property type="term" value="F:phosphorelay sensor kinase activity"/>
    <property type="evidence" value="ECO:0007669"/>
    <property type="project" value="InterPro"/>
</dbReference>
<dbReference type="Pfam" id="PF02518">
    <property type="entry name" value="HATPase_c"/>
    <property type="match status" value="1"/>
</dbReference>
<gene>
    <name evidence="12" type="ORF">MNBD_BACTEROID01-1752</name>
</gene>
<dbReference type="GO" id="GO:0016020">
    <property type="term" value="C:membrane"/>
    <property type="evidence" value="ECO:0007669"/>
    <property type="project" value="InterPro"/>
</dbReference>
<dbReference type="PROSITE" id="PS50885">
    <property type="entry name" value="HAMP"/>
    <property type="match status" value="1"/>
</dbReference>